<evidence type="ECO:0000313" key="1">
    <source>
        <dbReference type="EMBL" id="KAI1701964.1"/>
    </source>
</evidence>
<sequence>MIVLPYGTWLDIFMMLSRSKLDLFRTASRTFADMIESGAKSLPLYPPSYLQIYGPCFVNGEGWIFSTAENPSFWKPIDNDSGMTPQIIEEYIYPSPKFKVMQEWDIENPDHHLFAGQRTPQTFWDDYTGADMATWDGRSYKFTSWIQPDDHYTAALVMSSSGAKSIVALPKPLKMDQIEHTGVLWSKPEYYHLCNNLFISESREFNLRKQIIATIVLNGDDFHRTQDQTFYHAVKCHRFATISLHWIPFSAEFLESFHQFVVKPLAMDAGKRNYRVDKISVDECSFILESTIQPFLCLLSQPLPLTKMYINKMFGVSSSTFLDSVLNSPALICTSRVTLIMDCVFSSATFSDDDVVLAFIFGDNFNGACRQYFASLDQPNETLRQDFLLWDWQPSENFLAKAIQKFFAKASLLYQSVLPVTKSVIRLPGSRMPNFVSSFLRNEFQNFLQEFNCAHDSSERDSYEFTEESNRKPARVKLLNQNEFGIEQNVLTTEYILRWKPRNGLGTVSMHILVNEDDERRTQTNLSRHIFRHKPEFANEIHVKFSGC</sequence>
<dbReference type="AlphaFoldDB" id="A0AAD4MPP5"/>
<protein>
    <submittedName>
        <fullName evidence="1">Uncharacterized protein</fullName>
    </submittedName>
</protein>
<comment type="caution">
    <text evidence="1">The sequence shown here is derived from an EMBL/GenBank/DDBJ whole genome shotgun (WGS) entry which is preliminary data.</text>
</comment>
<proteinExistence type="predicted"/>
<keyword evidence="2" id="KW-1185">Reference proteome</keyword>
<dbReference type="Proteomes" id="UP001201812">
    <property type="component" value="Unassembled WGS sequence"/>
</dbReference>
<accession>A0AAD4MPP5</accession>
<organism evidence="1 2">
    <name type="scientific">Ditylenchus destructor</name>
    <dbReference type="NCBI Taxonomy" id="166010"/>
    <lineage>
        <taxon>Eukaryota</taxon>
        <taxon>Metazoa</taxon>
        <taxon>Ecdysozoa</taxon>
        <taxon>Nematoda</taxon>
        <taxon>Chromadorea</taxon>
        <taxon>Rhabditida</taxon>
        <taxon>Tylenchina</taxon>
        <taxon>Tylenchomorpha</taxon>
        <taxon>Sphaerularioidea</taxon>
        <taxon>Anguinidae</taxon>
        <taxon>Anguininae</taxon>
        <taxon>Ditylenchus</taxon>
    </lineage>
</organism>
<evidence type="ECO:0000313" key="2">
    <source>
        <dbReference type="Proteomes" id="UP001201812"/>
    </source>
</evidence>
<gene>
    <name evidence="1" type="ORF">DdX_15748</name>
</gene>
<dbReference type="EMBL" id="JAKKPZ010000107">
    <property type="protein sequence ID" value="KAI1701964.1"/>
    <property type="molecule type" value="Genomic_DNA"/>
</dbReference>
<name>A0AAD4MPP5_9BILA</name>
<reference evidence="1" key="1">
    <citation type="submission" date="2022-01" db="EMBL/GenBank/DDBJ databases">
        <title>Genome Sequence Resource for Two Populations of Ditylenchus destructor, the Migratory Endoparasitic Phytonematode.</title>
        <authorList>
            <person name="Zhang H."/>
            <person name="Lin R."/>
            <person name="Xie B."/>
        </authorList>
    </citation>
    <scope>NUCLEOTIDE SEQUENCE</scope>
    <source>
        <strain evidence="1">BazhouSP</strain>
    </source>
</reference>